<keyword evidence="11" id="KW-1185">Reference proteome</keyword>
<comment type="catalytic activity">
    <reaction evidence="8 9">
        <text>D-gluconate + ATP = 6-phospho-D-gluconate + ADP + H(+)</text>
        <dbReference type="Rhea" id="RHEA:19433"/>
        <dbReference type="ChEBI" id="CHEBI:15378"/>
        <dbReference type="ChEBI" id="CHEBI:18391"/>
        <dbReference type="ChEBI" id="CHEBI:30616"/>
        <dbReference type="ChEBI" id="CHEBI:58759"/>
        <dbReference type="ChEBI" id="CHEBI:456216"/>
        <dbReference type="EC" id="2.7.1.12"/>
    </reaction>
</comment>
<dbReference type="GO" id="GO:0046316">
    <property type="term" value="F:gluconokinase activity"/>
    <property type="evidence" value="ECO:0007669"/>
    <property type="project" value="UniProtKB-EC"/>
</dbReference>
<gene>
    <name evidence="10" type="ORF">BJ987_007243</name>
</gene>
<dbReference type="PANTHER" id="PTHR43442:SF3">
    <property type="entry name" value="GLUCONOKINASE-RELATED"/>
    <property type="match status" value="1"/>
</dbReference>
<evidence type="ECO:0000256" key="5">
    <source>
        <dbReference type="ARBA" id="ARBA00022741"/>
    </source>
</evidence>
<dbReference type="InterPro" id="IPR027417">
    <property type="entry name" value="P-loop_NTPase"/>
</dbReference>
<dbReference type="EC" id="2.7.1.12" evidence="3 9"/>
<dbReference type="RefSeq" id="WP_209897478.1">
    <property type="nucleotide sequence ID" value="NZ_JAGGMR010000001.1"/>
</dbReference>
<evidence type="ECO:0000313" key="11">
    <source>
        <dbReference type="Proteomes" id="UP001519325"/>
    </source>
</evidence>
<keyword evidence="6 9" id="KW-0418">Kinase</keyword>
<dbReference type="InterPro" id="IPR006001">
    <property type="entry name" value="Therm_gnt_kin"/>
</dbReference>
<comment type="pathway">
    <text evidence="1">Carbohydrate acid metabolism.</text>
</comment>
<reference evidence="10 11" key="1">
    <citation type="submission" date="2021-03" db="EMBL/GenBank/DDBJ databases">
        <title>Sequencing the genomes of 1000 actinobacteria strains.</title>
        <authorList>
            <person name="Klenk H.-P."/>
        </authorList>
    </citation>
    <scope>NUCLEOTIDE SEQUENCE [LARGE SCALE GENOMIC DNA]</scope>
    <source>
        <strain evidence="10 11">DSM 45516</strain>
    </source>
</reference>
<comment type="similarity">
    <text evidence="2 9">Belongs to the gluconokinase GntK/GntV family.</text>
</comment>
<dbReference type="CDD" id="cd02021">
    <property type="entry name" value="GntK"/>
    <property type="match status" value="1"/>
</dbReference>
<keyword evidence="7 9" id="KW-0067">ATP-binding</keyword>
<dbReference type="PANTHER" id="PTHR43442">
    <property type="entry name" value="GLUCONOKINASE-RELATED"/>
    <property type="match status" value="1"/>
</dbReference>
<evidence type="ECO:0000256" key="1">
    <source>
        <dbReference type="ARBA" id="ARBA00004761"/>
    </source>
</evidence>
<comment type="caution">
    <text evidence="10">The sequence shown here is derived from an EMBL/GenBank/DDBJ whole genome shotgun (WGS) entry which is preliminary data.</text>
</comment>
<evidence type="ECO:0000313" key="10">
    <source>
        <dbReference type="EMBL" id="MBP2194342.1"/>
    </source>
</evidence>
<proteinExistence type="inferred from homology"/>
<evidence type="ECO:0000256" key="7">
    <source>
        <dbReference type="ARBA" id="ARBA00022840"/>
    </source>
</evidence>
<evidence type="ECO:0000256" key="6">
    <source>
        <dbReference type="ARBA" id="ARBA00022777"/>
    </source>
</evidence>
<name>A0ABS4QRN9_9NOCA</name>
<dbReference type="NCBIfam" id="TIGR01313">
    <property type="entry name" value="therm_gnt_kin"/>
    <property type="match status" value="1"/>
</dbReference>
<evidence type="ECO:0000256" key="8">
    <source>
        <dbReference type="ARBA" id="ARBA00048090"/>
    </source>
</evidence>
<sequence>MTSEAIRPCIAVVMGVSGAGKTTVANLLAAHLGWEMLEGDDLHPPENIAKMASGHPLTDADRKPWLESIARWISARVEAGGSAVVTCSALKRSYRDVLRQAVAGHPEATLIFVYLHGSPEELHRRLVERKHHYMHASMLDSQLATLEQPTGEPDAVTIDIGGTPREVVAAAAAAVETRRDG</sequence>
<evidence type="ECO:0000256" key="3">
    <source>
        <dbReference type="ARBA" id="ARBA00012054"/>
    </source>
</evidence>
<keyword evidence="4 9" id="KW-0808">Transferase</keyword>
<evidence type="ECO:0000256" key="9">
    <source>
        <dbReference type="RuleBase" id="RU363066"/>
    </source>
</evidence>
<dbReference type="SUPFAM" id="SSF52540">
    <property type="entry name" value="P-loop containing nucleoside triphosphate hydrolases"/>
    <property type="match status" value="1"/>
</dbReference>
<evidence type="ECO:0000256" key="2">
    <source>
        <dbReference type="ARBA" id="ARBA00008420"/>
    </source>
</evidence>
<accession>A0ABS4QRN9</accession>
<evidence type="ECO:0000256" key="4">
    <source>
        <dbReference type="ARBA" id="ARBA00022679"/>
    </source>
</evidence>
<dbReference type="Proteomes" id="UP001519325">
    <property type="component" value="Unassembled WGS sequence"/>
</dbReference>
<dbReference type="Gene3D" id="3.40.50.300">
    <property type="entry name" value="P-loop containing nucleotide triphosphate hydrolases"/>
    <property type="match status" value="1"/>
</dbReference>
<protein>
    <recommendedName>
        <fullName evidence="3 9">Gluconokinase</fullName>
        <ecNumber evidence="3 9">2.7.1.12</ecNumber>
    </recommendedName>
</protein>
<dbReference type="EMBL" id="JAGGMR010000001">
    <property type="protein sequence ID" value="MBP2194342.1"/>
    <property type="molecule type" value="Genomic_DNA"/>
</dbReference>
<dbReference type="Pfam" id="PF13671">
    <property type="entry name" value="AAA_33"/>
    <property type="match status" value="1"/>
</dbReference>
<keyword evidence="5 9" id="KW-0547">Nucleotide-binding</keyword>
<organism evidence="10 11">
    <name type="scientific">Nocardia goodfellowii</name>
    <dbReference type="NCBI Taxonomy" id="882446"/>
    <lineage>
        <taxon>Bacteria</taxon>
        <taxon>Bacillati</taxon>
        <taxon>Actinomycetota</taxon>
        <taxon>Actinomycetes</taxon>
        <taxon>Mycobacteriales</taxon>
        <taxon>Nocardiaceae</taxon>
        <taxon>Nocardia</taxon>
    </lineage>
</organism>